<proteinExistence type="predicted"/>
<name>A0AAV5IPV2_9ROSI</name>
<dbReference type="AlphaFoldDB" id="A0AAV5IPV2"/>
<comment type="caution">
    <text evidence="2">The sequence shown here is derived from an EMBL/GenBank/DDBJ whole genome shotgun (WGS) entry which is preliminary data.</text>
</comment>
<keyword evidence="3" id="KW-1185">Reference proteome</keyword>
<dbReference type="EMBL" id="BPVZ01000017">
    <property type="protein sequence ID" value="GKV01889.1"/>
    <property type="molecule type" value="Genomic_DNA"/>
</dbReference>
<evidence type="ECO:0000313" key="3">
    <source>
        <dbReference type="Proteomes" id="UP001054252"/>
    </source>
</evidence>
<evidence type="ECO:0000313" key="2">
    <source>
        <dbReference type="EMBL" id="GKV01889.1"/>
    </source>
</evidence>
<accession>A0AAV5IPV2</accession>
<feature type="region of interest" description="Disordered" evidence="1">
    <location>
        <begin position="1"/>
        <end position="37"/>
    </location>
</feature>
<evidence type="ECO:0000256" key="1">
    <source>
        <dbReference type="SAM" id="MobiDB-lite"/>
    </source>
</evidence>
<protein>
    <submittedName>
        <fullName evidence="2">Uncharacterized protein</fullName>
    </submittedName>
</protein>
<organism evidence="2 3">
    <name type="scientific">Rubroshorea leprosula</name>
    <dbReference type="NCBI Taxonomy" id="152421"/>
    <lineage>
        <taxon>Eukaryota</taxon>
        <taxon>Viridiplantae</taxon>
        <taxon>Streptophyta</taxon>
        <taxon>Embryophyta</taxon>
        <taxon>Tracheophyta</taxon>
        <taxon>Spermatophyta</taxon>
        <taxon>Magnoliopsida</taxon>
        <taxon>eudicotyledons</taxon>
        <taxon>Gunneridae</taxon>
        <taxon>Pentapetalae</taxon>
        <taxon>rosids</taxon>
        <taxon>malvids</taxon>
        <taxon>Malvales</taxon>
        <taxon>Dipterocarpaceae</taxon>
        <taxon>Rubroshorea</taxon>
    </lineage>
</organism>
<feature type="compositionally biased region" description="Basic and acidic residues" evidence="1">
    <location>
        <begin position="20"/>
        <end position="30"/>
    </location>
</feature>
<gene>
    <name evidence="2" type="ORF">SLEP1_g14402</name>
</gene>
<sequence length="53" mass="6096">MMGGQTLVPVDQKVEVSTQMDKENQKREELPPGMQRDTDIQVNQIMTMMMILT</sequence>
<reference evidence="2 3" key="1">
    <citation type="journal article" date="2021" name="Commun. Biol.">
        <title>The genome of Shorea leprosula (Dipterocarpaceae) highlights the ecological relevance of drought in aseasonal tropical rainforests.</title>
        <authorList>
            <person name="Ng K.K.S."/>
            <person name="Kobayashi M.J."/>
            <person name="Fawcett J.A."/>
            <person name="Hatakeyama M."/>
            <person name="Paape T."/>
            <person name="Ng C.H."/>
            <person name="Ang C.C."/>
            <person name="Tnah L.H."/>
            <person name="Lee C.T."/>
            <person name="Nishiyama T."/>
            <person name="Sese J."/>
            <person name="O'Brien M.J."/>
            <person name="Copetti D."/>
            <person name="Mohd Noor M.I."/>
            <person name="Ong R.C."/>
            <person name="Putra M."/>
            <person name="Sireger I.Z."/>
            <person name="Indrioko S."/>
            <person name="Kosugi Y."/>
            <person name="Izuno A."/>
            <person name="Isagi Y."/>
            <person name="Lee S.L."/>
            <person name="Shimizu K.K."/>
        </authorList>
    </citation>
    <scope>NUCLEOTIDE SEQUENCE [LARGE SCALE GENOMIC DNA]</scope>
    <source>
        <strain evidence="2">214</strain>
    </source>
</reference>
<dbReference type="Proteomes" id="UP001054252">
    <property type="component" value="Unassembled WGS sequence"/>
</dbReference>